<dbReference type="AlphaFoldDB" id="E9GZB7"/>
<dbReference type="KEGG" id="dpx:DAPPUDRAFT_323625"/>
<organism evidence="2 3">
    <name type="scientific">Daphnia pulex</name>
    <name type="common">Water flea</name>
    <dbReference type="NCBI Taxonomy" id="6669"/>
    <lineage>
        <taxon>Eukaryota</taxon>
        <taxon>Metazoa</taxon>
        <taxon>Ecdysozoa</taxon>
        <taxon>Arthropoda</taxon>
        <taxon>Crustacea</taxon>
        <taxon>Branchiopoda</taxon>
        <taxon>Diplostraca</taxon>
        <taxon>Cladocera</taxon>
        <taxon>Anomopoda</taxon>
        <taxon>Daphniidae</taxon>
        <taxon>Daphnia</taxon>
    </lineage>
</organism>
<dbReference type="InParanoid" id="E9GZB7"/>
<feature type="region of interest" description="Disordered" evidence="1">
    <location>
        <begin position="206"/>
        <end position="230"/>
    </location>
</feature>
<name>E9GZB7_DAPPU</name>
<dbReference type="HOGENOM" id="CLU_1205837_0_0_1"/>
<sequence>MSLSKYTAFGTFYKCRCEDFKLADEGCRVMDYNFASIAETWKALSKEEQQPFYDVTAMTNALLDEEKKAIDKEIMSLRPESAKIVVIPSPAGFYKRTSTSSTNVPLIRFFDRASARNRLNRGKSAQYQCQKHRQEARNKSKRRRWVGNYRAFVAESHSDWPTLSPAQQRHFIHQAKVEYHNYNHRSSVGDGVVYAVLARSLAKHSEAASRPRLNNEYLSDDEDEEVNGNK</sequence>
<dbReference type="Proteomes" id="UP000000305">
    <property type="component" value="Unassembled WGS sequence"/>
</dbReference>
<evidence type="ECO:0000313" key="3">
    <source>
        <dbReference type="Proteomes" id="UP000000305"/>
    </source>
</evidence>
<gene>
    <name evidence="2" type="ORF">DAPPUDRAFT_323625</name>
</gene>
<evidence type="ECO:0000256" key="1">
    <source>
        <dbReference type="SAM" id="MobiDB-lite"/>
    </source>
</evidence>
<dbReference type="EMBL" id="GL732577">
    <property type="protein sequence ID" value="EFX75188.1"/>
    <property type="molecule type" value="Genomic_DNA"/>
</dbReference>
<protein>
    <submittedName>
        <fullName evidence="2">Uncharacterized protein</fullName>
    </submittedName>
</protein>
<proteinExistence type="predicted"/>
<feature type="compositionally biased region" description="Acidic residues" evidence="1">
    <location>
        <begin position="218"/>
        <end position="230"/>
    </location>
</feature>
<reference evidence="2 3" key="1">
    <citation type="journal article" date="2011" name="Science">
        <title>The ecoresponsive genome of Daphnia pulex.</title>
        <authorList>
            <person name="Colbourne J.K."/>
            <person name="Pfrender M.E."/>
            <person name="Gilbert D."/>
            <person name="Thomas W.K."/>
            <person name="Tucker A."/>
            <person name="Oakley T.H."/>
            <person name="Tokishita S."/>
            <person name="Aerts A."/>
            <person name="Arnold G.J."/>
            <person name="Basu M.K."/>
            <person name="Bauer D.J."/>
            <person name="Caceres C.E."/>
            <person name="Carmel L."/>
            <person name="Casola C."/>
            <person name="Choi J.H."/>
            <person name="Detter J.C."/>
            <person name="Dong Q."/>
            <person name="Dusheyko S."/>
            <person name="Eads B.D."/>
            <person name="Frohlich T."/>
            <person name="Geiler-Samerotte K.A."/>
            <person name="Gerlach D."/>
            <person name="Hatcher P."/>
            <person name="Jogdeo S."/>
            <person name="Krijgsveld J."/>
            <person name="Kriventseva E.V."/>
            <person name="Kultz D."/>
            <person name="Laforsch C."/>
            <person name="Lindquist E."/>
            <person name="Lopez J."/>
            <person name="Manak J.R."/>
            <person name="Muller J."/>
            <person name="Pangilinan J."/>
            <person name="Patwardhan R.P."/>
            <person name="Pitluck S."/>
            <person name="Pritham E.J."/>
            <person name="Rechtsteiner A."/>
            <person name="Rho M."/>
            <person name="Rogozin I.B."/>
            <person name="Sakarya O."/>
            <person name="Salamov A."/>
            <person name="Schaack S."/>
            <person name="Shapiro H."/>
            <person name="Shiga Y."/>
            <person name="Skalitzky C."/>
            <person name="Smith Z."/>
            <person name="Souvorov A."/>
            <person name="Sung W."/>
            <person name="Tang Z."/>
            <person name="Tsuchiya D."/>
            <person name="Tu H."/>
            <person name="Vos H."/>
            <person name="Wang M."/>
            <person name="Wolf Y.I."/>
            <person name="Yamagata H."/>
            <person name="Yamada T."/>
            <person name="Ye Y."/>
            <person name="Shaw J.R."/>
            <person name="Andrews J."/>
            <person name="Crease T.J."/>
            <person name="Tang H."/>
            <person name="Lucas S.M."/>
            <person name="Robertson H.M."/>
            <person name="Bork P."/>
            <person name="Koonin E.V."/>
            <person name="Zdobnov E.M."/>
            <person name="Grigoriev I.V."/>
            <person name="Lynch M."/>
            <person name="Boore J.L."/>
        </authorList>
    </citation>
    <scope>NUCLEOTIDE SEQUENCE [LARGE SCALE GENOMIC DNA]</scope>
</reference>
<evidence type="ECO:0000313" key="2">
    <source>
        <dbReference type="EMBL" id="EFX75188.1"/>
    </source>
</evidence>
<accession>E9GZB7</accession>
<keyword evidence="3" id="KW-1185">Reference proteome</keyword>